<proteinExistence type="predicted"/>
<reference evidence="1" key="1">
    <citation type="submission" date="2018-05" db="EMBL/GenBank/DDBJ databases">
        <authorList>
            <person name="Lanie J.A."/>
            <person name="Ng W.-L."/>
            <person name="Kazmierczak K.M."/>
            <person name="Andrzejewski T.M."/>
            <person name="Davidsen T.M."/>
            <person name="Wayne K.J."/>
            <person name="Tettelin H."/>
            <person name="Glass J.I."/>
            <person name="Rusch D."/>
            <person name="Podicherti R."/>
            <person name="Tsui H.-C.T."/>
            <person name="Winkler M.E."/>
        </authorList>
    </citation>
    <scope>NUCLEOTIDE SEQUENCE</scope>
</reference>
<dbReference type="EMBL" id="UINC01059544">
    <property type="protein sequence ID" value="SVB83074.1"/>
    <property type="molecule type" value="Genomic_DNA"/>
</dbReference>
<dbReference type="AlphaFoldDB" id="A0A382H707"/>
<protein>
    <submittedName>
        <fullName evidence="1">Uncharacterized protein</fullName>
    </submittedName>
</protein>
<feature type="non-terminal residue" evidence="1">
    <location>
        <position position="77"/>
    </location>
</feature>
<gene>
    <name evidence="1" type="ORF">METZ01_LOCUS235928</name>
</gene>
<evidence type="ECO:0000313" key="1">
    <source>
        <dbReference type="EMBL" id="SVB83074.1"/>
    </source>
</evidence>
<accession>A0A382H707</accession>
<organism evidence="1">
    <name type="scientific">marine metagenome</name>
    <dbReference type="NCBI Taxonomy" id="408172"/>
    <lineage>
        <taxon>unclassified sequences</taxon>
        <taxon>metagenomes</taxon>
        <taxon>ecological metagenomes</taxon>
    </lineage>
</organism>
<sequence length="77" mass="8736">MDFTMKQLLLAIFLILNINAGLSANLHAADLIHLDKSVFMDLGNTEFESYNAGYGELTVREYELFTSEDENFSIGIW</sequence>
<name>A0A382H707_9ZZZZ</name>